<protein>
    <submittedName>
        <fullName evidence="1">Uncharacterized protein</fullName>
    </submittedName>
</protein>
<proteinExistence type="predicted"/>
<accession>A0ACC7SAL3</accession>
<comment type="caution">
    <text evidence="1">The sequence shown here is derived from an EMBL/GenBank/DDBJ whole genome shotgun (WGS) entry which is preliminary data.</text>
</comment>
<name>A0ACC7SAL3_DOLFA</name>
<evidence type="ECO:0000313" key="1">
    <source>
        <dbReference type="EMBL" id="MTJ44869.1"/>
    </source>
</evidence>
<dbReference type="EMBL" id="VILF01000004">
    <property type="protein sequence ID" value="MTJ44869.1"/>
    <property type="molecule type" value="Genomic_DNA"/>
</dbReference>
<dbReference type="Proteomes" id="UP001517388">
    <property type="component" value="Unassembled WGS sequence"/>
</dbReference>
<evidence type="ECO:0000313" key="2">
    <source>
        <dbReference type="Proteomes" id="UP001517388"/>
    </source>
</evidence>
<keyword evidence="2" id="KW-1185">Reference proteome</keyword>
<sequence>MTNAYITKRYKSSESTKNLIDNLLKGYSSADYHFFVHLYNSTLVSLSRKEEGWVPVSFKLMQQEWGQKVKLDIDGLIAKELIEVKNIGTYTTVDGHLVSQTYSKQKHICREFRIHLSILAMLISSGVNTLEEAKSSKYYDLISGKLINTLKEVRYPKKSDKGTDHPELILDAQELIKLCRVNIVAIKSHIDRLSDVADGLFGGGTIRDNKVLALDSHAYQHILSHTVNEHGDFVDYKVMFSEKGPQMSGRITEAGVGMQNCSRAMKQAGFSGIPNLKNYDLKSSQVWGLIQWFEDANDDAQWKDKIDTTWLTNYLDQDKQVFADMVGVSKDRWKECFLALVMGAFMIEKVTVEDFAPTKALKKVNGEWVETDAAPSRALFNCFYEEANGDAELAMSYYKKFFGVVRPLKVSIDNWQEWLIQRYLKKNSVYPRGSHRVYNRTGVFFNLDDYKNTKGEWVNSNTLKRKLSAFFLQGSEAGFIHNLTKLGPVYGFQTLNNQHDGLVVIGEIPQEAVDIAKERSGLRYAKLEEKGFL</sequence>
<gene>
    <name evidence="1" type="ORF">FJR39_17530</name>
</gene>
<reference evidence="2" key="1">
    <citation type="journal article" date="2020" name="Toxins">
        <title>Phylogenomic Analysis of Secondary Metabolism in the Toxic Cyanobacterial Genera Anabaena, Dolichospermum and Aphanizomenon.</title>
        <authorList>
            <person name="Oesterholm J."/>
            <person name="Popin R.V."/>
            <person name="Fewer D.P."/>
            <person name="Sivonen K."/>
        </authorList>
    </citation>
    <scope>NUCLEOTIDE SEQUENCE [LARGE SCALE GENOMIC DNA]</scope>
    <source>
        <strain evidence="2">UHCC 0037</strain>
    </source>
</reference>
<organism evidence="1 2">
    <name type="scientific">Dolichospermum flos-aquae UHCC 0037</name>
    <dbReference type="NCBI Taxonomy" id="2590026"/>
    <lineage>
        <taxon>Bacteria</taxon>
        <taxon>Bacillati</taxon>
        <taxon>Cyanobacteriota</taxon>
        <taxon>Cyanophyceae</taxon>
        <taxon>Nostocales</taxon>
        <taxon>Aphanizomenonaceae</taxon>
        <taxon>Dolichospermum</taxon>
    </lineage>
</organism>